<dbReference type="AlphaFoldDB" id="A0A371YZ67"/>
<keyword evidence="2" id="KW-1185">Reference proteome</keyword>
<gene>
    <name evidence="1" type="ORF">DY926_11040</name>
</gene>
<protein>
    <submittedName>
        <fullName evidence="1">Uncharacterized protein</fullName>
    </submittedName>
</protein>
<dbReference type="EMBL" id="QUWV01000090">
    <property type="protein sequence ID" value="RFD19526.1"/>
    <property type="molecule type" value="Genomic_DNA"/>
</dbReference>
<name>A0A371YZ67_9PROT</name>
<sequence length="286" mass="30894">MLDVHIAAILEALSNWPEATITGGQLNKLIQGAAPNLDIRAMVGMPTGSGALAAFVLRHLSDDLEQIGYQGKDVLYSIQGREASKLPDGAASQIWRTFVSPSSSKHLVLKQSIPLLLARDAPANGDEAEIEIRKADLDEHDAIRRAFADTLPPVAATALERSGAADADFNKWIATLRRAVPGSVRDWGEFRRQKLAELFRSRIMDIGLSPAIQSAVLGQLTAAERGAYSAYAKATKLPRRASSSAGAKDTFARARRLVHAAVDLMTLDELRTIRLPLGVVLDADRD</sequence>
<dbReference type="OrthoDB" id="7605257at2"/>
<accession>A0A371YZ67</accession>
<proteinExistence type="predicted"/>
<organism evidence="1 2">
    <name type="scientific">Komagataeibacter melaceti</name>
    <dbReference type="NCBI Taxonomy" id="2766577"/>
    <lineage>
        <taxon>Bacteria</taxon>
        <taxon>Pseudomonadati</taxon>
        <taxon>Pseudomonadota</taxon>
        <taxon>Alphaproteobacteria</taxon>
        <taxon>Acetobacterales</taxon>
        <taxon>Acetobacteraceae</taxon>
        <taxon>Komagataeibacter</taxon>
    </lineage>
</organism>
<dbReference type="RefSeq" id="WP_116703419.1">
    <property type="nucleotide sequence ID" value="NZ_QUWV01000090.1"/>
</dbReference>
<evidence type="ECO:0000313" key="2">
    <source>
        <dbReference type="Proteomes" id="UP000262371"/>
    </source>
</evidence>
<reference evidence="1 2" key="1">
    <citation type="submission" date="2018-08" db="EMBL/GenBank/DDBJ databases">
        <title>Komagataeibacter sp. AV 382.</title>
        <authorList>
            <person name="Skraban J."/>
            <person name="Trcek J."/>
        </authorList>
    </citation>
    <scope>NUCLEOTIDE SEQUENCE [LARGE SCALE GENOMIC DNA]</scope>
    <source>
        <strain evidence="1 2">AV 382</strain>
    </source>
</reference>
<dbReference type="Proteomes" id="UP000262371">
    <property type="component" value="Unassembled WGS sequence"/>
</dbReference>
<comment type="caution">
    <text evidence="1">The sequence shown here is derived from an EMBL/GenBank/DDBJ whole genome shotgun (WGS) entry which is preliminary data.</text>
</comment>
<evidence type="ECO:0000313" key="1">
    <source>
        <dbReference type="EMBL" id="RFD19526.1"/>
    </source>
</evidence>